<accession>A0ABY5NSA1</accession>
<keyword evidence="1" id="KW-0732">Signal</keyword>
<proteinExistence type="predicted"/>
<dbReference type="Proteomes" id="UP001317001">
    <property type="component" value="Chromosome"/>
</dbReference>
<sequence>MRKIITLTIALLGAQFSSYSQAYDGYNDFKIFLGYVNVGGNSGIEYQNDYGRSDFFSWGTQVTYLINTKIDNDGEGFEKGLKFLDSFDGGGFARFHFREALNLREDVDTYLGVDFTVRSLGAHAGFKYNISDVIGFYAMYKQSFAPLLKGDISLSEDRNGDPIESFFAKKAALSVGITFNLNRR</sequence>
<dbReference type="Pfam" id="PF20351">
    <property type="entry name" value="DUF6646"/>
    <property type="match status" value="1"/>
</dbReference>
<evidence type="ECO:0000313" key="3">
    <source>
        <dbReference type="Proteomes" id="UP001317001"/>
    </source>
</evidence>
<evidence type="ECO:0000313" key="2">
    <source>
        <dbReference type="EMBL" id="UUV21364.1"/>
    </source>
</evidence>
<dbReference type="RefSeq" id="WP_257499291.1">
    <property type="nucleotide sequence ID" value="NZ_CP102382.1"/>
</dbReference>
<gene>
    <name evidence="2" type="ORF">NPX36_13695</name>
</gene>
<dbReference type="EMBL" id="CP102382">
    <property type="protein sequence ID" value="UUV21364.1"/>
    <property type="molecule type" value="Genomic_DNA"/>
</dbReference>
<feature type="signal peptide" evidence="1">
    <location>
        <begin position="1"/>
        <end position="22"/>
    </location>
</feature>
<reference evidence="2 3" key="1">
    <citation type="submission" date="2022-08" db="EMBL/GenBank/DDBJ databases">
        <title>Myroides zhujiangensis sp. nov., a novel bacterium isolated from sediment in the Pearl River Estuary.</title>
        <authorList>
            <person name="Cui L."/>
        </authorList>
    </citation>
    <scope>NUCLEOTIDE SEQUENCE [LARGE SCALE GENOMIC DNA]</scope>
    <source>
        <strain evidence="2 3">SCSIO 72103</strain>
    </source>
</reference>
<feature type="chain" id="PRO_5047036916" description="Outer membrane protein beta-barrel domain-containing protein" evidence="1">
    <location>
        <begin position="23"/>
        <end position="184"/>
    </location>
</feature>
<keyword evidence="3" id="KW-1185">Reference proteome</keyword>
<evidence type="ECO:0000256" key="1">
    <source>
        <dbReference type="SAM" id="SignalP"/>
    </source>
</evidence>
<name>A0ABY5NSA1_9FLAO</name>
<organism evidence="2 3">
    <name type="scientific">Paenimyroides aestuarii</name>
    <dbReference type="NCBI Taxonomy" id="2968490"/>
    <lineage>
        <taxon>Bacteria</taxon>
        <taxon>Pseudomonadati</taxon>
        <taxon>Bacteroidota</taxon>
        <taxon>Flavobacteriia</taxon>
        <taxon>Flavobacteriales</taxon>
        <taxon>Flavobacteriaceae</taxon>
        <taxon>Paenimyroides</taxon>
    </lineage>
</organism>
<dbReference type="InterPro" id="IPR046588">
    <property type="entry name" value="DUF6646"/>
</dbReference>
<protein>
    <recommendedName>
        <fullName evidence="4">Outer membrane protein beta-barrel domain-containing protein</fullName>
    </recommendedName>
</protein>
<evidence type="ECO:0008006" key="4">
    <source>
        <dbReference type="Google" id="ProtNLM"/>
    </source>
</evidence>